<evidence type="ECO:0000256" key="5">
    <source>
        <dbReference type="ARBA" id="ARBA00022729"/>
    </source>
</evidence>
<dbReference type="InterPro" id="IPR019799">
    <property type="entry name" value="Glyco_hydro_22_CS"/>
</dbReference>
<comment type="catalytic activity">
    <reaction evidence="1">
        <text>Hydrolysis of (1-&gt;4)-beta-linkages between N-acetylmuramic acid and N-acetyl-D-glucosamine residues in a peptidoglycan and between N-acetyl-D-glucosamine residues in chitodextrins.</text>
        <dbReference type="EC" id="3.2.1.17"/>
    </reaction>
</comment>
<dbReference type="GO" id="GO:0042742">
    <property type="term" value="P:defense response to bacterium"/>
    <property type="evidence" value="ECO:0007669"/>
    <property type="project" value="UniProtKB-KW"/>
</dbReference>
<dbReference type="GO" id="GO:0003796">
    <property type="term" value="F:lysozyme activity"/>
    <property type="evidence" value="ECO:0007669"/>
    <property type="project" value="UniProtKB-EC"/>
</dbReference>
<protein>
    <recommendedName>
        <fullName evidence="2">lysozyme</fullName>
        <ecNumber evidence="2">3.2.1.17</ecNumber>
    </recommendedName>
</protein>
<dbReference type="PRINTS" id="PR00135">
    <property type="entry name" value="LYZLACT"/>
</dbReference>
<dbReference type="Gene3D" id="1.10.530.10">
    <property type="match status" value="1"/>
</dbReference>
<dbReference type="GeneID" id="115620004"/>
<dbReference type="PROSITE" id="PS00128">
    <property type="entry name" value="GLYCOSYL_HYDROL_F22_1"/>
    <property type="match status" value="1"/>
</dbReference>
<evidence type="ECO:0000256" key="9">
    <source>
        <dbReference type="RuleBase" id="RU004440"/>
    </source>
</evidence>
<evidence type="ECO:0000256" key="1">
    <source>
        <dbReference type="ARBA" id="ARBA00000632"/>
    </source>
</evidence>
<dbReference type="PANTHER" id="PTHR11407">
    <property type="entry name" value="LYSOZYME C"/>
    <property type="match status" value="1"/>
</dbReference>
<dbReference type="RefSeq" id="XP_030368952.1">
    <property type="nucleotide sequence ID" value="XM_030513092.1"/>
</dbReference>
<comment type="similarity">
    <text evidence="9">Belongs to the glycosyl hydrolase 22 family.</text>
</comment>
<gene>
    <name evidence="13" type="primary">LOC115620004</name>
</gene>
<evidence type="ECO:0000313" key="12">
    <source>
        <dbReference type="Proteomes" id="UP000504634"/>
    </source>
</evidence>
<dbReference type="SUPFAM" id="SSF53955">
    <property type="entry name" value="Lysozyme-like"/>
    <property type="match status" value="1"/>
</dbReference>
<evidence type="ECO:0000256" key="7">
    <source>
        <dbReference type="ARBA" id="ARBA00023157"/>
    </source>
</evidence>
<accession>A0A6J2T216</accession>
<keyword evidence="6" id="KW-0378">Hydrolase</keyword>
<evidence type="ECO:0000256" key="10">
    <source>
        <dbReference type="SAM" id="SignalP"/>
    </source>
</evidence>
<keyword evidence="3" id="KW-0929">Antimicrobial</keyword>
<dbReference type="PROSITE" id="PS51348">
    <property type="entry name" value="GLYCOSYL_HYDROL_F22_2"/>
    <property type="match status" value="1"/>
</dbReference>
<dbReference type="GO" id="GO:0031640">
    <property type="term" value="P:killing of cells of another organism"/>
    <property type="evidence" value="ECO:0007669"/>
    <property type="project" value="UniProtKB-KW"/>
</dbReference>
<keyword evidence="12" id="KW-1185">Reference proteome</keyword>
<keyword evidence="5 10" id="KW-0732">Signal</keyword>
<dbReference type="CDD" id="cd16899">
    <property type="entry name" value="LYZ_C_invert"/>
    <property type="match status" value="1"/>
</dbReference>
<feature type="signal peptide" evidence="10">
    <location>
        <begin position="1"/>
        <end position="42"/>
    </location>
</feature>
<evidence type="ECO:0000259" key="11">
    <source>
        <dbReference type="PROSITE" id="PS00128"/>
    </source>
</evidence>
<feature type="chain" id="PRO_5027076455" description="lysozyme" evidence="10">
    <location>
        <begin position="43"/>
        <end position="182"/>
    </location>
</feature>
<sequence length="182" mass="21255">MAFILACISNSVGKSIMPLRRKNYFLGFVLLLLLLIIQQGEPKKFQRCELTRELVEKYNFDKTFLSNWICLVEHESNLNTSAITYRSRSTNYGLFQIGSRDYCSETRKGGLCNQKCEAFSNDDIADDIACARMIQEREGFKYWSGWDRYCRDQRNLPNLRVVCNLRSLSPIRSPRNFNNFFG</sequence>
<dbReference type="InterPro" id="IPR001916">
    <property type="entry name" value="Glyco_hydro_22"/>
</dbReference>
<dbReference type="Pfam" id="PF00062">
    <property type="entry name" value="Lys"/>
    <property type="match status" value="1"/>
</dbReference>
<dbReference type="InterPro" id="IPR023346">
    <property type="entry name" value="Lysozyme-like_dom_sf"/>
</dbReference>
<keyword evidence="7" id="KW-1015">Disulfide bond</keyword>
<evidence type="ECO:0000256" key="3">
    <source>
        <dbReference type="ARBA" id="ARBA00022529"/>
    </source>
</evidence>
<dbReference type="Proteomes" id="UP000504634">
    <property type="component" value="Unplaced"/>
</dbReference>
<evidence type="ECO:0000313" key="13">
    <source>
        <dbReference type="RefSeq" id="XP_030368952.1"/>
    </source>
</evidence>
<organism evidence="12 13">
    <name type="scientific">Drosophila lebanonensis</name>
    <name type="common">Fruit fly</name>
    <name type="synonym">Scaptodrosophila lebanonensis</name>
    <dbReference type="NCBI Taxonomy" id="7225"/>
    <lineage>
        <taxon>Eukaryota</taxon>
        <taxon>Metazoa</taxon>
        <taxon>Ecdysozoa</taxon>
        <taxon>Arthropoda</taxon>
        <taxon>Hexapoda</taxon>
        <taxon>Insecta</taxon>
        <taxon>Pterygota</taxon>
        <taxon>Neoptera</taxon>
        <taxon>Endopterygota</taxon>
        <taxon>Diptera</taxon>
        <taxon>Brachycera</taxon>
        <taxon>Muscomorpha</taxon>
        <taxon>Ephydroidea</taxon>
        <taxon>Drosophilidae</taxon>
        <taxon>Scaptodrosophila</taxon>
    </lineage>
</organism>
<proteinExistence type="inferred from homology"/>
<evidence type="ECO:0000256" key="8">
    <source>
        <dbReference type="ARBA" id="ARBA00023295"/>
    </source>
</evidence>
<dbReference type="SMART" id="SM00263">
    <property type="entry name" value="LYZ1"/>
    <property type="match status" value="1"/>
</dbReference>
<name>A0A6J2T216_DROLE</name>
<dbReference type="EC" id="3.2.1.17" evidence="2"/>
<evidence type="ECO:0000256" key="2">
    <source>
        <dbReference type="ARBA" id="ARBA00012732"/>
    </source>
</evidence>
<keyword evidence="4" id="KW-0081">Bacteriolytic enzyme</keyword>
<keyword evidence="8" id="KW-0326">Glycosidase</keyword>
<reference evidence="13" key="1">
    <citation type="submission" date="2025-08" db="UniProtKB">
        <authorList>
            <consortium name="RefSeq"/>
        </authorList>
    </citation>
    <scope>IDENTIFICATION</scope>
    <source>
        <strain evidence="13">11010-0011.00</strain>
        <tissue evidence="13">Whole body</tissue>
    </source>
</reference>
<feature type="domain" description="Glycosyl hydrolases family 22 (GH22)" evidence="11">
    <location>
        <begin position="112"/>
        <end position="130"/>
    </location>
</feature>
<dbReference type="PANTHER" id="PTHR11407:SF63">
    <property type="entry name" value="LYSOZYME C"/>
    <property type="match status" value="1"/>
</dbReference>
<dbReference type="OrthoDB" id="6692707at2759"/>
<evidence type="ECO:0000256" key="6">
    <source>
        <dbReference type="ARBA" id="ARBA00022801"/>
    </source>
</evidence>
<dbReference type="AlphaFoldDB" id="A0A6J2T216"/>
<evidence type="ECO:0000256" key="4">
    <source>
        <dbReference type="ARBA" id="ARBA00022638"/>
    </source>
</evidence>
<dbReference type="FunFam" id="1.10.530.10:FF:000024">
    <property type="entry name" value="C-type lysozyme"/>
    <property type="match status" value="1"/>
</dbReference>